<proteinExistence type="predicted"/>
<sequence>MSIRNRALAGGVIIAAAVAGVATSQQQPPSPVAATQVALTPSRADNAALAEARQDPVAARLRGVLGQSKSPDFMQRVNASAVPVLAPTDPALLASAEFNGGDRFYMLTVQRGETIIEIYGATKAFQSPLGAPSPQSAPAAPVTRAAPVTAARGPRIAAARIPDAAGQALAQARARARGLSDIRTERTEYGVDVTFSRFGAAYNVTFICEGAPNCAEADAILFAARLVLIGGGAS</sequence>
<organism evidence="1 2">
    <name type="scientific">Brevundimonas basaltis</name>
    <dbReference type="NCBI Taxonomy" id="472166"/>
    <lineage>
        <taxon>Bacteria</taxon>
        <taxon>Pseudomonadati</taxon>
        <taxon>Pseudomonadota</taxon>
        <taxon>Alphaproteobacteria</taxon>
        <taxon>Caulobacterales</taxon>
        <taxon>Caulobacteraceae</taxon>
        <taxon>Brevundimonas</taxon>
    </lineage>
</organism>
<dbReference type="RefSeq" id="WP_183252087.1">
    <property type="nucleotide sequence ID" value="NZ_BAAAFF010000004.1"/>
</dbReference>
<evidence type="ECO:0000313" key="1">
    <source>
        <dbReference type="EMBL" id="MBB5291052.1"/>
    </source>
</evidence>
<gene>
    <name evidence="1" type="ORF">HNQ67_000548</name>
</gene>
<protein>
    <submittedName>
        <fullName evidence="1">Uncharacterized protein</fullName>
    </submittedName>
</protein>
<reference evidence="1 2" key="1">
    <citation type="submission" date="2020-08" db="EMBL/GenBank/DDBJ databases">
        <title>Genomic Encyclopedia of Type Strains, Phase IV (KMG-IV): sequencing the most valuable type-strain genomes for metagenomic binning, comparative biology and taxonomic classification.</title>
        <authorList>
            <person name="Goeker M."/>
        </authorList>
    </citation>
    <scope>NUCLEOTIDE SEQUENCE [LARGE SCALE GENOMIC DNA]</scope>
    <source>
        <strain evidence="1 2">DSM 25335</strain>
    </source>
</reference>
<evidence type="ECO:0000313" key="2">
    <source>
        <dbReference type="Proteomes" id="UP000566663"/>
    </source>
</evidence>
<dbReference type="Proteomes" id="UP000566663">
    <property type="component" value="Unassembled WGS sequence"/>
</dbReference>
<comment type="caution">
    <text evidence="1">The sequence shown here is derived from an EMBL/GenBank/DDBJ whole genome shotgun (WGS) entry which is preliminary data.</text>
</comment>
<accession>A0A7W8HW78</accession>
<name>A0A7W8HW78_9CAUL</name>
<dbReference type="AlphaFoldDB" id="A0A7W8HW78"/>
<dbReference type="EMBL" id="JACHFZ010000001">
    <property type="protein sequence ID" value="MBB5291052.1"/>
    <property type="molecule type" value="Genomic_DNA"/>
</dbReference>
<keyword evidence="2" id="KW-1185">Reference proteome</keyword>